<sequence length="61" mass="7321">MTDNYWIRAKPYHARSEPGIYVNIRYLLPRNTSHSWTIKSSSLLEKPRFILFGLQIDRKKI</sequence>
<reference evidence="2 3" key="1">
    <citation type="submission" date="2019-08" db="EMBL/GenBank/DDBJ databases">
        <title>Whole genome of Aphis craccivora.</title>
        <authorList>
            <person name="Voronova N.V."/>
            <person name="Shulinski R.S."/>
            <person name="Bandarenka Y.V."/>
            <person name="Zhorov D.G."/>
            <person name="Warner D."/>
        </authorList>
    </citation>
    <scope>NUCLEOTIDE SEQUENCE [LARGE SCALE GENOMIC DNA]</scope>
    <source>
        <strain evidence="2">180601</strain>
        <tissue evidence="2">Whole Body</tissue>
    </source>
</reference>
<accession>A0A6G0VX23</accession>
<dbReference type="AlphaFoldDB" id="A0A6G0VX23"/>
<dbReference type="EMBL" id="VUJU01011342">
    <property type="protein sequence ID" value="KAF0711233.1"/>
    <property type="molecule type" value="Genomic_DNA"/>
</dbReference>
<evidence type="ECO:0000313" key="3">
    <source>
        <dbReference type="Proteomes" id="UP000478052"/>
    </source>
</evidence>
<protein>
    <recommendedName>
        <fullName evidence="1">Double jelly roll-like domain-containing protein</fullName>
    </recommendedName>
</protein>
<organism evidence="2 3">
    <name type="scientific">Aphis craccivora</name>
    <name type="common">Cowpea aphid</name>
    <dbReference type="NCBI Taxonomy" id="307492"/>
    <lineage>
        <taxon>Eukaryota</taxon>
        <taxon>Metazoa</taxon>
        <taxon>Ecdysozoa</taxon>
        <taxon>Arthropoda</taxon>
        <taxon>Hexapoda</taxon>
        <taxon>Insecta</taxon>
        <taxon>Pterygota</taxon>
        <taxon>Neoptera</taxon>
        <taxon>Paraneoptera</taxon>
        <taxon>Hemiptera</taxon>
        <taxon>Sternorrhyncha</taxon>
        <taxon>Aphidomorpha</taxon>
        <taxon>Aphidoidea</taxon>
        <taxon>Aphididae</taxon>
        <taxon>Aphidini</taxon>
        <taxon>Aphis</taxon>
        <taxon>Aphis</taxon>
    </lineage>
</organism>
<evidence type="ECO:0000313" key="2">
    <source>
        <dbReference type="EMBL" id="KAF0711233.1"/>
    </source>
</evidence>
<dbReference type="Proteomes" id="UP000478052">
    <property type="component" value="Unassembled WGS sequence"/>
</dbReference>
<name>A0A6G0VX23_APHCR</name>
<feature type="domain" description="Double jelly roll-like" evidence="1">
    <location>
        <begin position="25"/>
        <end position="59"/>
    </location>
</feature>
<evidence type="ECO:0000259" key="1">
    <source>
        <dbReference type="Pfam" id="PF21738"/>
    </source>
</evidence>
<dbReference type="Pfam" id="PF21738">
    <property type="entry name" value="DJR-like_dom"/>
    <property type="match status" value="1"/>
</dbReference>
<dbReference type="InterPro" id="IPR049512">
    <property type="entry name" value="DJR-like_dom"/>
</dbReference>
<comment type="caution">
    <text evidence="2">The sequence shown here is derived from an EMBL/GenBank/DDBJ whole genome shotgun (WGS) entry which is preliminary data.</text>
</comment>
<proteinExistence type="predicted"/>
<gene>
    <name evidence="2" type="ORF">FWK35_00028686</name>
</gene>
<keyword evidence="3" id="KW-1185">Reference proteome</keyword>